<evidence type="ECO:0000313" key="3">
    <source>
        <dbReference type="EMBL" id="CAK9116659.1"/>
    </source>
</evidence>
<dbReference type="InterPro" id="IPR013094">
    <property type="entry name" value="AB_hydrolase_3"/>
</dbReference>
<reference evidence="3 4" key="1">
    <citation type="submission" date="2024-02" db="EMBL/GenBank/DDBJ databases">
        <authorList>
            <person name="Chen Y."/>
            <person name="Shah S."/>
            <person name="Dougan E. K."/>
            <person name="Thang M."/>
            <person name="Chan C."/>
        </authorList>
    </citation>
    <scope>NUCLEOTIDE SEQUENCE [LARGE SCALE GENOMIC DNA]</scope>
</reference>
<dbReference type="PANTHER" id="PTHR48081">
    <property type="entry name" value="AB HYDROLASE SUPERFAMILY PROTEIN C4A8.06C"/>
    <property type="match status" value="1"/>
</dbReference>
<evidence type="ECO:0000256" key="1">
    <source>
        <dbReference type="ARBA" id="ARBA00022801"/>
    </source>
</evidence>
<accession>A0ABP0SX32</accession>
<evidence type="ECO:0000313" key="4">
    <source>
        <dbReference type="Proteomes" id="UP001642484"/>
    </source>
</evidence>
<dbReference type="SUPFAM" id="SSF53474">
    <property type="entry name" value="alpha/beta-Hydrolases"/>
    <property type="match status" value="1"/>
</dbReference>
<gene>
    <name evidence="3" type="ORF">CCMP2556_LOCUS54174</name>
</gene>
<dbReference type="InterPro" id="IPR050300">
    <property type="entry name" value="GDXG_lipolytic_enzyme"/>
</dbReference>
<dbReference type="InterPro" id="IPR029058">
    <property type="entry name" value="AB_hydrolase_fold"/>
</dbReference>
<organism evidence="3 4">
    <name type="scientific">Durusdinium trenchii</name>
    <dbReference type="NCBI Taxonomy" id="1381693"/>
    <lineage>
        <taxon>Eukaryota</taxon>
        <taxon>Sar</taxon>
        <taxon>Alveolata</taxon>
        <taxon>Dinophyceae</taxon>
        <taxon>Suessiales</taxon>
        <taxon>Symbiodiniaceae</taxon>
        <taxon>Durusdinium</taxon>
    </lineage>
</organism>
<sequence length="450" mass="49613">MPGTAPAGAAPLLDVGPPSMAEVAAGAGRWALWLASWWGLQGLLWESDPSIYVLCLSLATHVRVPPPFGQVPPLLDVFIVYFQGFSPFCSLLFGTLALRYRSPTWLLSSASCGWAALRRSSPRNGRSAAAALHPYAYWFFRRVPGHGGGEVHIERLWPSGLEAPIDVWYEAGASSPSRSQPLRPILLNLHGGAWRGGEARISPQSPIWQTLAAQGFLIVSCEYRRRRGAQWPVQLNDCRAALMWLVREGAAQFHGDLEDLTIAGASAGGHLVALLLAEAVKKQLPLPVTFRAALLFYPALDPADRCRSTVRLPFSCSLLGVRYQMSALEWFFEFFVLKSQRHCWSSAEPLKQLQELRKEQAAAWPPTLVVHGERDGVVPVEHSREFLKTLAELSEEGGVGLRSCDQLLEIPGGRHTFEIVYCDLSDMSYDCTLAWLHQLRSVHKDGSGQG</sequence>
<name>A0ABP0SX32_9DINO</name>
<proteinExistence type="predicted"/>
<dbReference type="Proteomes" id="UP001642484">
    <property type="component" value="Unassembled WGS sequence"/>
</dbReference>
<protein>
    <recommendedName>
        <fullName evidence="2">Alpha/beta hydrolase fold-3 domain-containing protein</fullName>
    </recommendedName>
</protein>
<comment type="caution">
    <text evidence="3">The sequence shown here is derived from an EMBL/GenBank/DDBJ whole genome shotgun (WGS) entry which is preliminary data.</text>
</comment>
<dbReference type="Pfam" id="PF07859">
    <property type="entry name" value="Abhydrolase_3"/>
    <property type="match status" value="1"/>
</dbReference>
<keyword evidence="1" id="KW-0378">Hydrolase</keyword>
<evidence type="ECO:0000259" key="2">
    <source>
        <dbReference type="Pfam" id="PF07859"/>
    </source>
</evidence>
<dbReference type="Gene3D" id="3.40.50.1820">
    <property type="entry name" value="alpha/beta hydrolase"/>
    <property type="match status" value="1"/>
</dbReference>
<feature type="domain" description="Alpha/beta hydrolase fold-3" evidence="2">
    <location>
        <begin position="186"/>
        <end position="376"/>
    </location>
</feature>
<dbReference type="EMBL" id="CAXAMN010028472">
    <property type="protein sequence ID" value="CAK9116659.1"/>
    <property type="molecule type" value="Genomic_DNA"/>
</dbReference>
<keyword evidence="4" id="KW-1185">Reference proteome</keyword>